<dbReference type="AlphaFoldDB" id="A0A9Q3GBM0"/>
<feature type="compositionally biased region" description="Acidic residues" evidence="1">
    <location>
        <begin position="67"/>
        <end position="77"/>
    </location>
</feature>
<protein>
    <recommendedName>
        <fullName evidence="5">CCHC-type domain-containing protein</fullName>
    </recommendedName>
</protein>
<reference evidence="3" key="1">
    <citation type="submission" date="2021-03" db="EMBL/GenBank/DDBJ databases">
        <title>Draft genome sequence of rust myrtle Austropuccinia psidii MF-1, a brazilian biotype.</title>
        <authorList>
            <person name="Quecine M.C."/>
            <person name="Pachon D.M.R."/>
            <person name="Bonatelli M.L."/>
            <person name="Correr F.H."/>
            <person name="Franceschini L.M."/>
            <person name="Leite T.F."/>
            <person name="Margarido G.R.A."/>
            <person name="Almeida C.A."/>
            <person name="Ferrarezi J.A."/>
            <person name="Labate C.A."/>
        </authorList>
    </citation>
    <scope>NUCLEOTIDE SEQUENCE</scope>
    <source>
        <strain evidence="3">MF-1</strain>
    </source>
</reference>
<organism evidence="3 4">
    <name type="scientific">Austropuccinia psidii MF-1</name>
    <dbReference type="NCBI Taxonomy" id="1389203"/>
    <lineage>
        <taxon>Eukaryota</taxon>
        <taxon>Fungi</taxon>
        <taxon>Dikarya</taxon>
        <taxon>Basidiomycota</taxon>
        <taxon>Pucciniomycotina</taxon>
        <taxon>Pucciniomycetes</taxon>
        <taxon>Pucciniales</taxon>
        <taxon>Sphaerophragmiaceae</taxon>
        <taxon>Austropuccinia</taxon>
    </lineage>
</organism>
<dbReference type="EMBL" id="AVOT02000190">
    <property type="protein sequence ID" value="MBW0461618.1"/>
    <property type="molecule type" value="Genomic_DNA"/>
</dbReference>
<proteinExistence type="predicted"/>
<evidence type="ECO:0008006" key="5">
    <source>
        <dbReference type="Google" id="ProtNLM"/>
    </source>
</evidence>
<dbReference type="Proteomes" id="UP000765509">
    <property type="component" value="Unassembled WGS sequence"/>
</dbReference>
<keyword evidence="2" id="KW-0472">Membrane</keyword>
<evidence type="ECO:0000256" key="2">
    <source>
        <dbReference type="SAM" id="Phobius"/>
    </source>
</evidence>
<comment type="caution">
    <text evidence="3">The sequence shown here is derived from an EMBL/GenBank/DDBJ whole genome shotgun (WGS) entry which is preliminary data.</text>
</comment>
<sequence>MEDIITRTRIGKTWIRNPMESKMIPNISRKDNKPVLKCHNCGSTSHLANTCIKKTKINEAQVIEEVQSSEEKEESDQDSAVSEDTPAEEYSIERITDFFEFTEVHTHLTRFSEDLYNLVNIHDARMCKTKPARGKGYTSGASCITSIIMNDVEAKGNLHTGTFCTCMGKDYLQIILNECRKNLLPIEGGNLVVPVIICTLWAYRILILYFYTLQEV</sequence>
<keyword evidence="2" id="KW-0812">Transmembrane</keyword>
<evidence type="ECO:0000256" key="1">
    <source>
        <dbReference type="SAM" id="MobiDB-lite"/>
    </source>
</evidence>
<name>A0A9Q3GBM0_9BASI</name>
<evidence type="ECO:0000313" key="4">
    <source>
        <dbReference type="Proteomes" id="UP000765509"/>
    </source>
</evidence>
<gene>
    <name evidence="3" type="ORF">O181_001333</name>
</gene>
<keyword evidence="4" id="KW-1185">Reference proteome</keyword>
<feature type="region of interest" description="Disordered" evidence="1">
    <location>
        <begin position="64"/>
        <end position="88"/>
    </location>
</feature>
<accession>A0A9Q3GBM0</accession>
<feature type="transmembrane region" description="Helical" evidence="2">
    <location>
        <begin position="191"/>
        <end position="211"/>
    </location>
</feature>
<evidence type="ECO:0000313" key="3">
    <source>
        <dbReference type="EMBL" id="MBW0461618.1"/>
    </source>
</evidence>
<keyword evidence="2" id="KW-1133">Transmembrane helix</keyword>